<name>A0A1J4JIM4_9EUKA</name>
<dbReference type="AlphaFoldDB" id="A0A1J4JIM4"/>
<protein>
    <submittedName>
        <fullName evidence="2">Uncharacterized protein</fullName>
    </submittedName>
</protein>
<feature type="region of interest" description="Disordered" evidence="1">
    <location>
        <begin position="265"/>
        <end position="315"/>
    </location>
</feature>
<feature type="compositionally biased region" description="Basic residues" evidence="1">
    <location>
        <begin position="297"/>
        <end position="311"/>
    </location>
</feature>
<organism evidence="2 3">
    <name type="scientific">Tritrichomonas foetus</name>
    <dbReference type="NCBI Taxonomy" id="1144522"/>
    <lineage>
        <taxon>Eukaryota</taxon>
        <taxon>Metamonada</taxon>
        <taxon>Parabasalia</taxon>
        <taxon>Tritrichomonadida</taxon>
        <taxon>Tritrichomonadidae</taxon>
        <taxon>Tritrichomonas</taxon>
    </lineage>
</organism>
<dbReference type="OrthoDB" id="10612548at2759"/>
<proteinExistence type="predicted"/>
<comment type="caution">
    <text evidence="2">The sequence shown here is derived from an EMBL/GenBank/DDBJ whole genome shotgun (WGS) entry which is preliminary data.</text>
</comment>
<feature type="compositionally biased region" description="Low complexity" evidence="1">
    <location>
        <begin position="22"/>
        <end position="36"/>
    </location>
</feature>
<gene>
    <name evidence="2" type="ORF">TRFO_36370</name>
</gene>
<dbReference type="VEuPathDB" id="TrichDB:TRFO_36370"/>
<keyword evidence="3" id="KW-1185">Reference proteome</keyword>
<dbReference type="RefSeq" id="XP_068350532.1">
    <property type="nucleotide sequence ID" value="XM_068510793.1"/>
</dbReference>
<evidence type="ECO:0000256" key="1">
    <source>
        <dbReference type="SAM" id="MobiDB-lite"/>
    </source>
</evidence>
<accession>A0A1J4JIM4</accession>
<evidence type="ECO:0000313" key="3">
    <source>
        <dbReference type="Proteomes" id="UP000179807"/>
    </source>
</evidence>
<sequence>MFDDFNLSSLDLSDVPTYEPVNKTSANKKSNNANKKIYYDNDENSRSDENNDQTQAELKPRCLARPIMSSQFEPFSHFFITITNIQNLSNCSNRSLFMKIRVHPTIPIIETPAVWCSNRDAKFNCAYSLNFSMMPPFNLGDFTPVVELYRRFNSSNELIAVTLLPLSVKEVVECNSKTLTFLYRESPVPLKNMTTGESFGTMITSIAFGFIEHEKYLDPNFQSIYTPNLTNATNASRISNSSIANGRNEARQIIKPINARIQVENVANMQNPPLPIKNKKKKKMYENSDDSDDYSHRPSHRSHRHSHRNDRHSKSNNYNWVDEAIKLGWKPPGSNDSKDWEAKARAKGWKPPNEAITSDFGVFCNINNNSISTNRTSNYVQTDAQPLTLNVKTDKEEKKNRNDSSADCDELELIKLLNPKVITNKKNSKNTNKVKTKLEKNKIKKLLKTHPDLIISESLSYSEEYKPINNVPQKKKPKLNYVKSVTIFQNDPIKNYSVNLSESSDQTSDEDILKLQQMLNIPNSQKTNLVSFKLSSSLEDSDEISDDNVCNTDIYNSSIKKVIDNIVNTNSSIHQNKPNSIIKAFNLDEEIQKSMNSVISSDDEDDNYSESSSILDSSQNDGDEWLNRIKKSDPEMMKYFNIFNEKYS</sequence>
<dbReference type="GeneID" id="94845497"/>
<reference evidence="2" key="1">
    <citation type="submission" date="2016-10" db="EMBL/GenBank/DDBJ databases">
        <authorList>
            <person name="Benchimol M."/>
            <person name="Almeida L.G."/>
            <person name="Vasconcelos A.T."/>
            <person name="Perreira-Neves A."/>
            <person name="Rosa I.A."/>
            <person name="Tasca T."/>
            <person name="Bogo M.R."/>
            <person name="de Souza W."/>
        </authorList>
    </citation>
    <scope>NUCLEOTIDE SEQUENCE [LARGE SCALE GENOMIC DNA]</scope>
    <source>
        <strain evidence="2">K</strain>
    </source>
</reference>
<dbReference type="Proteomes" id="UP000179807">
    <property type="component" value="Unassembled WGS sequence"/>
</dbReference>
<evidence type="ECO:0000313" key="2">
    <source>
        <dbReference type="EMBL" id="OHS97395.1"/>
    </source>
</evidence>
<feature type="region of interest" description="Disordered" evidence="1">
    <location>
        <begin position="18"/>
        <end position="56"/>
    </location>
</feature>
<feature type="compositionally biased region" description="Basic and acidic residues" evidence="1">
    <location>
        <begin position="37"/>
        <end position="49"/>
    </location>
</feature>
<dbReference type="EMBL" id="MLAK01001117">
    <property type="protein sequence ID" value="OHS97395.1"/>
    <property type="molecule type" value="Genomic_DNA"/>
</dbReference>
<feature type="region of interest" description="Disordered" evidence="1">
    <location>
        <begin position="598"/>
        <end position="624"/>
    </location>
</feature>